<keyword evidence="3" id="KW-0862">Zinc</keyword>
<dbReference type="GeneID" id="20675880"/>
<dbReference type="InParanoid" id="W4KKH0"/>
<evidence type="ECO:0000313" key="7">
    <source>
        <dbReference type="Proteomes" id="UP000030671"/>
    </source>
</evidence>
<dbReference type="InterPro" id="IPR035896">
    <property type="entry name" value="AN1-like_Znf"/>
</dbReference>
<name>W4KKH0_HETIT</name>
<gene>
    <name evidence="6" type="ORF">HETIRDRAFT_448635</name>
</gene>
<dbReference type="Pfam" id="PF01428">
    <property type="entry name" value="zf-AN1"/>
    <property type="match status" value="1"/>
</dbReference>
<dbReference type="Proteomes" id="UP000030671">
    <property type="component" value="Unassembled WGS sequence"/>
</dbReference>
<feature type="domain" description="AN1-type" evidence="5">
    <location>
        <begin position="65"/>
        <end position="118"/>
    </location>
</feature>
<dbReference type="STRING" id="747525.W4KKH0"/>
<evidence type="ECO:0000256" key="3">
    <source>
        <dbReference type="ARBA" id="ARBA00022833"/>
    </source>
</evidence>
<dbReference type="PANTHER" id="PTHR14677">
    <property type="entry name" value="ARSENITE INDUCUBLE RNA ASSOCIATED PROTEIN AIP-1-RELATED"/>
    <property type="match status" value="1"/>
</dbReference>
<reference evidence="6 7" key="1">
    <citation type="journal article" date="2012" name="New Phytol.">
        <title>Insight into trade-off between wood decay and parasitism from the genome of a fungal forest pathogen.</title>
        <authorList>
            <person name="Olson A."/>
            <person name="Aerts A."/>
            <person name="Asiegbu F."/>
            <person name="Belbahri L."/>
            <person name="Bouzid O."/>
            <person name="Broberg A."/>
            <person name="Canback B."/>
            <person name="Coutinho P.M."/>
            <person name="Cullen D."/>
            <person name="Dalman K."/>
            <person name="Deflorio G."/>
            <person name="van Diepen L.T."/>
            <person name="Dunand C."/>
            <person name="Duplessis S."/>
            <person name="Durling M."/>
            <person name="Gonthier P."/>
            <person name="Grimwood J."/>
            <person name="Fossdal C.G."/>
            <person name="Hansson D."/>
            <person name="Henrissat B."/>
            <person name="Hietala A."/>
            <person name="Himmelstrand K."/>
            <person name="Hoffmeister D."/>
            <person name="Hogberg N."/>
            <person name="James T.Y."/>
            <person name="Karlsson M."/>
            <person name="Kohler A."/>
            <person name="Kues U."/>
            <person name="Lee Y.H."/>
            <person name="Lin Y.C."/>
            <person name="Lind M."/>
            <person name="Lindquist E."/>
            <person name="Lombard V."/>
            <person name="Lucas S."/>
            <person name="Lunden K."/>
            <person name="Morin E."/>
            <person name="Murat C."/>
            <person name="Park J."/>
            <person name="Raffaello T."/>
            <person name="Rouze P."/>
            <person name="Salamov A."/>
            <person name="Schmutz J."/>
            <person name="Solheim H."/>
            <person name="Stahlberg J."/>
            <person name="Velez H."/>
            <person name="de Vries R.P."/>
            <person name="Wiebenga A."/>
            <person name="Woodward S."/>
            <person name="Yakovlev I."/>
            <person name="Garbelotto M."/>
            <person name="Martin F."/>
            <person name="Grigoriev I.V."/>
            <person name="Stenlid J."/>
        </authorList>
    </citation>
    <scope>NUCLEOTIDE SEQUENCE [LARGE SCALE GENOMIC DNA]</scope>
    <source>
        <strain evidence="6 7">TC 32-1</strain>
    </source>
</reference>
<dbReference type="KEGG" id="hir:HETIRDRAFT_448635"/>
<dbReference type="GO" id="GO:0008270">
    <property type="term" value="F:zinc ion binding"/>
    <property type="evidence" value="ECO:0007669"/>
    <property type="project" value="UniProtKB-KW"/>
</dbReference>
<evidence type="ECO:0000256" key="4">
    <source>
        <dbReference type="SAM" id="MobiDB-lite"/>
    </source>
</evidence>
<dbReference type="SUPFAM" id="SSF118310">
    <property type="entry name" value="AN1-like Zinc finger"/>
    <property type="match status" value="2"/>
</dbReference>
<protein>
    <recommendedName>
        <fullName evidence="5">AN1-type domain-containing protein</fullName>
    </recommendedName>
</protein>
<evidence type="ECO:0000256" key="1">
    <source>
        <dbReference type="ARBA" id="ARBA00022723"/>
    </source>
</evidence>
<keyword evidence="2" id="KW-0863">Zinc-finger</keyword>
<dbReference type="EMBL" id="KI925455">
    <property type="protein sequence ID" value="ETW85566.1"/>
    <property type="molecule type" value="Genomic_DNA"/>
</dbReference>
<evidence type="ECO:0000256" key="2">
    <source>
        <dbReference type="ARBA" id="ARBA00022771"/>
    </source>
</evidence>
<evidence type="ECO:0000259" key="5">
    <source>
        <dbReference type="SMART" id="SM00154"/>
    </source>
</evidence>
<dbReference type="SMART" id="SM00154">
    <property type="entry name" value="ZnF_AN1"/>
    <property type="match status" value="2"/>
</dbReference>
<accession>W4KKH0</accession>
<dbReference type="GO" id="GO:0005737">
    <property type="term" value="C:cytoplasm"/>
    <property type="evidence" value="ECO:0007669"/>
    <property type="project" value="TreeGrafter"/>
</dbReference>
<dbReference type="eggNOG" id="KOG3183">
    <property type="taxonomic scope" value="Eukaryota"/>
</dbReference>
<keyword evidence="1" id="KW-0479">Metal-binding</keyword>
<dbReference type="InterPro" id="IPR000058">
    <property type="entry name" value="Znf_AN1"/>
</dbReference>
<feature type="region of interest" description="Disordered" evidence="4">
    <location>
        <begin position="138"/>
        <end position="160"/>
    </location>
</feature>
<proteinExistence type="predicted"/>
<dbReference type="OrthoDB" id="431929at2759"/>
<dbReference type="HOGENOM" id="CLU_052358_1_0_1"/>
<feature type="domain" description="AN1-type" evidence="5">
    <location>
        <begin position="11"/>
        <end position="49"/>
    </location>
</feature>
<dbReference type="Gene3D" id="4.10.1110.10">
    <property type="entry name" value="AN1-like Zinc finger"/>
    <property type="match status" value="2"/>
</dbReference>
<evidence type="ECO:0000313" key="6">
    <source>
        <dbReference type="EMBL" id="ETW85566.1"/>
    </source>
</evidence>
<sequence>MDLALTGAAHCALPSCNELDLLPIRCICGTQYCRKHFTRDAHACPVDPAALRSTAAAAFAPLLRCALTTCSKPSLEAYTSSSTADDPERISARCPRCHLAYCATHRTPVSHSCPIPEPAPAPKDPSAHALLAKYFPSASTSTVTSKPTPPPRQRSIPTDPKKLAQLQKLELMKMRHRAVPGDPKDSTRTAVPVDQRLHVKLSPHAAESSPPGLGTSTKPESVFWFRKTTGTGRALDLLADHLHTSAPAGHFLQLAKISPTEEATVLRTDQPLVDQVEDGALLSISTIPVDASGVPV</sequence>
<dbReference type="AlphaFoldDB" id="W4KKH0"/>
<organism evidence="6 7">
    <name type="scientific">Heterobasidion irregulare (strain TC 32-1)</name>
    <dbReference type="NCBI Taxonomy" id="747525"/>
    <lineage>
        <taxon>Eukaryota</taxon>
        <taxon>Fungi</taxon>
        <taxon>Dikarya</taxon>
        <taxon>Basidiomycota</taxon>
        <taxon>Agaricomycotina</taxon>
        <taxon>Agaricomycetes</taxon>
        <taxon>Russulales</taxon>
        <taxon>Bondarzewiaceae</taxon>
        <taxon>Heterobasidion</taxon>
        <taxon>Heterobasidion annosum species complex</taxon>
    </lineage>
</organism>
<dbReference type="PANTHER" id="PTHR14677:SF20">
    <property type="entry name" value="ZINC FINGER AN1-TYPE CONTAINING 2A-RELATED"/>
    <property type="match status" value="1"/>
</dbReference>
<keyword evidence="7" id="KW-1185">Reference proteome</keyword>
<dbReference type="RefSeq" id="XP_009542413.1">
    <property type="nucleotide sequence ID" value="XM_009544118.1"/>
</dbReference>